<evidence type="ECO:0000313" key="5">
    <source>
        <dbReference type="Proteomes" id="UP001642484"/>
    </source>
</evidence>
<evidence type="ECO:0000256" key="1">
    <source>
        <dbReference type="PROSITE-ProRule" id="PRU00042"/>
    </source>
</evidence>
<dbReference type="PROSITE" id="PS00028">
    <property type="entry name" value="ZINC_FINGER_C2H2_1"/>
    <property type="match status" value="1"/>
</dbReference>
<keyword evidence="5" id="KW-1185">Reference proteome</keyword>
<feature type="domain" description="C2H2-type" evidence="3">
    <location>
        <begin position="108"/>
        <end position="136"/>
    </location>
</feature>
<proteinExistence type="predicted"/>
<dbReference type="InterPro" id="IPR046700">
    <property type="entry name" value="DUF6570"/>
</dbReference>
<keyword evidence="1" id="KW-0862">Zinc</keyword>
<keyword evidence="1" id="KW-0863">Zinc-finger</keyword>
<keyword evidence="1" id="KW-0479">Metal-binding</keyword>
<dbReference type="Proteomes" id="UP001642484">
    <property type="component" value="Unassembled WGS sequence"/>
</dbReference>
<name>A0ABP0S720_9DINO</name>
<sequence>AVLQILHGRRATVETDGKSRKRKGALDDADKAFLRGLMRRPLSSKIDSYKEKDRRNRISSMKKAYPPDFEPLEQLSLDCLTGAGVAEAMSTRLLSTPQDTEEMELNRYVCRLCDFQCADKEVLQEHIKDAHSNDTEVPSWTVQRSLMANADAALREPGRDGALREERACVVCARRFWSEELRPVILFQDPAAGAPETVDGEEEDQRVKKIAPSQQRRLCRVLGVQRYLERWPQLQARPEAIAELKASAVEHPFLKEELLLLHRRRMPADVRDPCDVCRECCGPLTSSMVSLPRYSLANDLWIGRQLPALRNLAAATKRLLPMVRTCLQVTVLQPGNLVREERQKGFIGNSIFLPQAAPTAIRAVLPPPEQDTQESILFVLVGDGQNKTALQSSALLKAPRGEYESAVRCLQSTSPYYEEVTLRDAGESTLQGCILETGVNSYLAKQLLQQGPADAQGQEDDDTEENQEAEPMEDAGGMFFLQFGRVV</sequence>
<organism evidence="4 5">
    <name type="scientific">Durusdinium trenchii</name>
    <dbReference type="NCBI Taxonomy" id="1381693"/>
    <lineage>
        <taxon>Eukaryota</taxon>
        <taxon>Sar</taxon>
        <taxon>Alveolata</taxon>
        <taxon>Dinophyceae</taxon>
        <taxon>Suessiales</taxon>
        <taxon>Symbiodiniaceae</taxon>
        <taxon>Durusdinium</taxon>
    </lineage>
</organism>
<evidence type="ECO:0000313" key="4">
    <source>
        <dbReference type="EMBL" id="CAK9108157.1"/>
    </source>
</evidence>
<feature type="compositionally biased region" description="Acidic residues" evidence="2">
    <location>
        <begin position="457"/>
        <end position="473"/>
    </location>
</feature>
<comment type="caution">
    <text evidence="4">The sequence shown here is derived from an EMBL/GenBank/DDBJ whole genome shotgun (WGS) entry which is preliminary data.</text>
</comment>
<dbReference type="InterPro" id="IPR013087">
    <property type="entry name" value="Znf_C2H2_type"/>
</dbReference>
<gene>
    <name evidence="4" type="ORF">CCMP2556_LOCUS50416</name>
</gene>
<evidence type="ECO:0000259" key="3">
    <source>
        <dbReference type="PROSITE" id="PS50157"/>
    </source>
</evidence>
<accession>A0ABP0S720</accession>
<dbReference type="EMBL" id="CAXAMN010027062">
    <property type="protein sequence ID" value="CAK9108157.1"/>
    <property type="molecule type" value="Genomic_DNA"/>
</dbReference>
<dbReference type="PROSITE" id="PS50157">
    <property type="entry name" value="ZINC_FINGER_C2H2_2"/>
    <property type="match status" value="1"/>
</dbReference>
<evidence type="ECO:0000256" key="2">
    <source>
        <dbReference type="SAM" id="MobiDB-lite"/>
    </source>
</evidence>
<feature type="non-terminal residue" evidence="4">
    <location>
        <position position="1"/>
    </location>
</feature>
<dbReference type="SMART" id="SM00355">
    <property type="entry name" value="ZnF_C2H2"/>
    <property type="match status" value="1"/>
</dbReference>
<protein>
    <recommendedName>
        <fullName evidence="3">C2H2-type domain-containing protein</fullName>
    </recommendedName>
</protein>
<dbReference type="Pfam" id="PF20209">
    <property type="entry name" value="DUF6570"/>
    <property type="match status" value="1"/>
</dbReference>
<reference evidence="4 5" key="1">
    <citation type="submission" date="2024-02" db="EMBL/GenBank/DDBJ databases">
        <authorList>
            <person name="Chen Y."/>
            <person name="Shah S."/>
            <person name="Dougan E. K."/>
            <person name="Thang M."/>
            <person name="Chan C."/>
        </authorList>
    </citation>
    <scope>NUCLEOTIDE SEQUENCE [LARGE SCALE GENOMIC DNA]</scope>
</reference>
<feature type="region of interest" description="Disordered" evidence="2">
    <location>
        <begin position="450"/>
        <end position="474"/>
    </location>
</feature>